<gene>
    <name evidence="2" type="ORF">EYF80_028714</name>
</gene>
<organism evidence="2 3">
    <name type="scientific">Liparis tanakae</name>
    <name type="common">Tanaka's snailfish</name>
    <dbReference type="NCBI Taxonomy" id="230148"/>
    <lineage>
        <taxon>Eukaryota</taxon>
        <taxon>Metazoa</taxon>
        <taxon>Chordata</taxon>
        <taxon>Craniata</taxon>
        <taxon>Vertebrata</taxon>
        <taxon>Euteleostomi</taxon>
        <taxon>Actinopterygii</taxon>
        <taxon>Neopterygii</taxon>
        <taxon>Teleostei</taxon>
        <taxon>Neoteleostei</taxon>
        <taxon>Acanthomorphata</taxon>
        <taxon>Eupercaria</taxon>
        <taxon>Perciformes</taxon>
        <taxon>Cottioidei</taxon>
        <taxon>Cottales</taxon>
        <taxon>Liparidae</taxon>
        <taxon>Liparis</taxon>
    </lineage>
</organism>
<reference evidence="2 3" key="1">
    <citation type="submission" date="2019-03" db="EMBL/GenBank/DDBJ databases">
        <title>First draft genome of Liparis tanakae, snailfish: a comprehensive survey of snailfish specific genes.</title>
        <authorList>
            <person name="Kim W."/>
            <person name="Song I."/>
            <person name="Jeong J.-H."/>
            <person name="Kim D."/>
            <person name="Kim S."/>
            <person name="Ryu S."/>
            <person name="Song J.Y."/>
            <person name="Lee S.K."/>
        </authorList>
    </citation>
    <scope>NUCLEOTIDE SEQUENCE [LARGE SCALE GENOMIC DNA]</scope>
    <source>
        <tissue evidence="2">Muscle</tissue>
    </source>
</reference>
<accession>A0A4Z2H5Z1</accession>
<proteinExistence type="predicted"/>
<dbReference type="Proteomes" id="UP000314294">
    <property type="component" value="Unassembled WGS sequence"/>
</dbReference>
<feature type="region of interest" description="Disordered" evidence="1">
    <location>
        <begin position="20"/>
        <end position="87"/>
    </location>
</feature>
<dbReference type="EMBL" id="SRLO01000322">
    <property type="protein sequence ID" value="TNN61061.1"/>
    <property type="molecule type" value="Genomic_DNA"/>
</dbReference>
<name>A0A4Z2H5Z1_9TELE</name>
<comment type="caution">
    <text evidence="2">The sequence shown here is derived from an EMBL/GenBank/DDBJ whole genome shotgun (WGS) entry which is preliminary data.</text>
</comment>
<protein>
    <submittedName>
        <fullName evidence="2">Uncharacterized protein</fullName>
    </submittedName>
</protein>
<evidence type="ECO:0000313" key="2">
    <source>
        <dbReference type="EMBL" id="TNN61061.1"/>
    </source>
</evidence>
<dbReference type="AlphaFoldDB" id="A0A4Z2H5Z1"/>
<evidence type="ECO:0000256" key="1">
    <source>
        <dbReference type="SAM" id="MobiDB-lite"/>
    </source>
</evidence>
<feature type="compositionally biased region" description="Basic and acidic residues" evidence="1">
    <location>
        <begin position="54"/>
        <end position="87"/>
    </location>
</feature>
<keyword evidence="3" id="KW-1185">Reference proteome</keyword>
<feature type="compositionally biased region" description="Polar residues" evidence="1">
    <location>
        <begin position="20"/>
        <end position="37"/>
    </location>
</feature>
<sequence>MSRVDDAGDSMCVTRLLEVSLSTRGQQTPAAPLSDSSHPGGGRSIGLLPVQLRSCRDTKTTSYHSGEEENHEELKLYAMRHEETEAL</sequence>
<evidence type="ECO:0000313" key="3">
    <source>
        <dbReference type="Proteomes" id="UP000314294"/>
    </source>
</evidence>